<dbReference type="EMBL" id="DSFE01000063">
    <property type="protein sequence ID" value="HEU97786.1"/>
    <property type="molecule type" value="Genomic_DNA"/>
</dbReference>
<dbReference type="NCBIfam" id="TIGR02580">
    <property type="entry name" value="cas_RAMP_Cmr4"/>
    <property type="match status" value="1"/>
</dbReference>
<proteinExistence type="predicted"/>
<gene>
    <name evidence="3" type="primary">cmr4</name>
    <name evidence="3" type="ORF">ENO36_02895</name>
</gene>
<evidence type="ECO:0000256" key="1">
    <source>
        <dbReference type="ARBA" id="ARBA00023118"/>
    </source>
</evidence>
<dbReference type="PANTHER" id="PTHR36700">
    <property type="entry name" value="CRISPR SYSTEM CMR SUBUNIT CMR4"/>
    <property type="match status" value="1"/>
</dbReference>
<protein>
    <submittedName>
        <fullName evidence="3">Type III-B CRISPR module RAMP protein Cmr4</fullName>
    </submittedName>
</protein>
<dbReference type="PANTHER" id="PTHR36700:SF1">
    <property type="entry name" value="CRISPR SYSTEM CMR SUBUNIT CMR4"/>
    <property type="match status" value="1"/>
</dbReference>
<accession>A0A7C2UK93</accession>
<dbReference type="Proteomes" id="UP000885664">
    <property type="component" value="Unassembled WGS sequence"/>
</dbReference>
<evidence type="ECO:0000313" key="3">
    <source>
        <dbReference type="EMBL" id="HEU97786.1"/>
    </source>
</evidence>
<sequence length="305" mass="34291">MGINHNGEKALLLLIRAITPLHVGVGEGEHVDLSVQRDEFGFPIIWGTSLKGAIKSQFNRIYGKDEKFIKELFGDDEKPSKLRVLDARLFLIPARTYKKVWTYVTSKQVIERLEPYAELAGFKLDTGVESKGSSTVGNAGAHEPIEKVDVIVNKDYLLEDGKITLNEIFDLTAKSNPTEFNMINTLINKISSIKNEKIEKLIKRIEERGICLVTDEESKSRAIINKSIVIQYRIRLKGDEKVVKEGGLWSEELLPSETLMLSALVVNESDLSKLKNLVEKNPFYLFIGGKESVGRGLAEIYLLEI</sequence>
<comment type="caution">
    <text evidence="3">The sequence shown here is derived from an EMBL/GenBank/DDBJ whole genome shotgun (WGS) entry which is preliminary data.</text>
</comment>
<dbReference type="InterPro" id="IPR013410">
    <property type="entry name" value="CRISPR-assoc_RAMP_Cmr4"/>
</dbReference>
<dbReference type="GO" id="GO:0051607">
    <property type="term" value="P:defense response to virus"/>
    <property type="evidence" value="ECO:0007669"/>
    <property type="project" value="UniProtKB-KW"/>
</dbReference>
<dbReference type="Pfam" id="PF03787">
    <property type="entry name" value="RAMPs"/>
    <property type="match status" value="1"/>
</dbReference>
<organism evidence="3">
    <name type="scientific">Fervidicoccus fontis</name>
    <dbReference type="NCBI Taxonomy" id="683846"/>
    <lineage>
        <taxon>Archaea</taxon>
        <taxon>Thermoproteota</taxon>
        <taxon>Thermoprotei</taxon>
        <taxon>Fervidicoccales</taxon>
        <taxon>Fervidicoccaceae</taxon>
        <taxon>Fervidicoccus</taxon>
    </lineage>
</organism>
<dbReference type="InterPro" id="IPR005537">
    <property type="entry name" value="RAMP_III_fam"/>
</dbReference>
<feature type="domain" description="CRISPR type III-associated protein" evidence="2">
    <location>
        <begin position="15"/>
        <end position="298"/>
    </location>
</feature>
<dbReference type="AlphaFoldDB" id="A0A7C2UK93"/>
<keyword evidence="1" id="KW-0051">Antiviral defense</keyword>
<reference evidence="3" key="1">
    <citation type="journal article" date="2020" name="mSystems">
        <title>Genome- and Community-Level Interaction Insights into Carbon Utilization and Element Cycling Functions of Hydrothermarchaeota in Hydrothermal Sediment.</title>
        <authorList>
            <person name="Zhou Z."/>
            <person name="Liu Y."/>
            <person name="Xu W."/>
            <person name="Pan J."/>
            <person name="Luo Z.H."/>
            <person name="Li M."/>
        </authorList>
    </citation>
    <scope>NUCLEOTIDE SEQUENCE [LARGE SCALE GENOMIC DNA]</scope>
    <source>
        <strain evidence="3">SpSt-1259</strain>
    </source>
</reference>
<name>A0A7C2UK93_9CREN</name>
<evidence type="ECO:0000259" key="2">
    <source>
        <dbReference type="Pfam" id="PF03787"/>
    </source>
</evidence>